<name>A0ABU7VPJ7_9BACL</name>
<protein>
    <submittedName>
        <fullName evidence="1">Uncharacterized protein</fullName>
    </submittedName>
</protein>
<proteinExistence type="predicted"/>
<gene>
    <name evidence="1" type="ORF">V3851_07540</name>
</gene>
<keyword evidence="2" id="KW-1185">Reference proteome</keyword>
<dbReference type="RefSeq" id="WP_331845912.1">
    <property type="nucleotide sequence ID" value="NZ_JAZHPZ010000003.1"/>
</dbReference>
<organism evidence="1 2">
    <name type="scientific">Paenibacillus haidiansis</name>
    <dbReference type="NCBI Taxonomy" id="1574488"/>
    <lineage>
        <taxon>Bacteria</taxon>
        <taxon>Bacillati</taxon>
        <taxon>Bacillota</taxon>
        <taxon>Bacilli</taxon>
        <taxon>Bacillales</taxon>
        <taxon>Paenibacillaceae</taxon>
        <taxon>Paenibacillus</taxon>
    </lineage>
</organism>
<evidence type="ECO:0000313" key="1">
    <source>
        <dbReference type="EMBL" id="MEF2965679.1"/>
    </source>
</evidence>
<reference evidence="1 2" key="1">
    <citation type="submission" date="2024-02" db="EMBL/GenBank/DDBJ databases">
        <title>A nitrogen-fixing paenibacillus bacterium.</title>
        <authorList>
            <person name="Zhang W.L."/>
            <person name="Chen S.F."/>
        </authorList>
    </citation>
    <scope>NUCLEOTIDE SEQUENCE [LARGE SCALE GENOMIC DNA]</scope>
    <source>
        <strain evidence="1 2">M1</strain>
    </source>
</reference>
<comment type="caution">
    <text evidence="1">The sequence shown here is derived from an EMBL/GenBank/DDBJ whole genome shotgun (WGS) entry which is preliminary data.</text>
</comment>
<dbReference type="EMBL" id="JAZHPZ010000003">
    <property type="protein sequence ID" value="MEF2965679.1"/>
    <property type="molecule type" value="Genomic_DNA"/>
</dbReference>
<dbReference type="Proteomes" id="UP001306950">
    <property type="component" value="Unassembled WGS sequence"/>
</dbReference>
<evidence type="ECO:0000313" key="2">
    <source>
        <dbReference type="Proteomes" id="UP001306950"/>
    </source>
</evidence>
<sequence length="108" mass="11909">MKTLTPIGIRKQATRFVDSLAGAAYEIDGSVKNIDLFRTSIDDDGTVKVYVYFDDSVSGTMGQIRLIDRDGDVVALADRAFVKPASKGLYVAFKYKFVEMEDDTDVGL</sequence>
<accession>A0ABU7VPJ7</accession>